<organism evidence="1 2">
    <name type="scientific">Paraburkholderia terricola</name>
    <dbReference type="NCBI Taxonomy" id="169427"/>
    <lineage>
        <taxon>Bacteria</taxon>
        <taxon>Pseudomonadati</taxon>
        <taxon>Pseudomonadota</taxon>
        <taxon>Betaproteobacteria</taxon>
        <taxon>Burkholderiales</taxon>
        <taxon>Burkholderiaceae</taxon>
        <taxon>Paraburkholderia</taxon>
    </lineage>
</organism>
<comment type="caution">
    <text evidence="1">The sequence shown here is derived from an EMBL/GenBank/DDBJ whole genome shotgun (WGS) entry which is preliminary data.</text>
</comment>
<evidence type="ECO:0000313" key="1">
    <source>
        <dbReference type="EMBL" id="MDR6412423.1"/>
    </source>
</evidence>
<accession>A0ABU1M086</accession>
<dbReference type="Proteomes" id="UP001264340">
    <property type="component" value="Unassembled WGS sequence"/>
</dbReference>
<sequence>MLEGLNVGAIGFGYVGEAPAVFAQVAGPNFVYTAYEIPTPRAEGILVHRETPIKTQADPKDRNSRLTKVPMFTGYSSQHYRRAA</sequence>
<reference evidence="1 2" key="1">
    <citation type="submission" date="2023-07" db="EMBL/GenBank/DDBJ databases">
        <title>Sorghum-associated microbial communities from plants grown in Nebraska, USA.</title>
        <authorList>
            <person name="Schachtman D."/>
        </authorList>
    </citation>
    <scope>NUCLEOTIDE SEQUENCE [LARGE SCALE GENOMIC DNA]</scope>
    <source>
        <strain evidence="1 2">DS1316</strain>
    </source>
</reference>
<protein>
    <submittedName>
        <fullName evidence="1">ABC-type nitrate/sulfonate/bicarbonate transport system substrate-binding protein</fullName>
    </submittedName>
</protein>
<gene>
    <name evidence="1" type="ORF">J2804_005858</name>
</gene>
<dbReference type="EMBL" id="JAVDRP010000018">
    <property type="protein sequence ID" value="MDR6412423.1"/>
    <property type="molecule type" value="Genomic_DNA"/>
</dbReference>
<keyword evidence="2" id="KW-1185">Reference proteome</keyword>
<name>A0ABU1M086_9BURK</name>
<dbReference type="Gene3D" id="3.40.190.10">
    <property type="entry name" value="Periplasmic binding protein-like II"/>
    <property type="match status" value="2"/>
</dbReference>
<proteinExistence type="predicted"/>
<evidence type="ECO:0000313" key="2">
    <source>
        <dbReference type="Proteomes" id="UP001264340"/>
    </source>
</evidence>